<organism evidence="2 3">
    <name type="scientific">Reichenbachiella faecimaris</name>
    <dbReference type="NCBI Taxonomy" id="692418"/>
    <lineage>
        <taxon>Bacteria</taxon>
        <taxon>Pseudomonadati</taxon>
        <taxon>Bacteroidota</taxon>
        <taxon>Cytophagia</taxon>
        <taxon>Cytophagales</taxon>
        <taxon>Reichenbachiellaceae</taxon>
        <taxon>Reichenbachiella</taxon>
    </lineage>
</organism>
<dbReference type="AlphaFoldDB" id="A0A1W2GPN9"/>
<dbReference type="PANTHER" id="PTHR22916:SF69">
    <property type="entry name" value="BIFUNCTIONAL GLYCOSYLTRANSFERASE PGTA"/>
    <property type="match status" value="1"/>
</dbReference>
<gene>
    <name evidence="2" type="ORF">SAMN04488029_3837</name>
</gene>
<dbReference type="PANTHER" id="PTHR22916">
    <property type="entry name" value="GLYCOSYLTRANSFERASE"/>
    <property type="match status" value="1"/>
</dbReference>
<dbReference type="CDD" id="cd00761">
    <property type="entry name" value="Glyco_tranf_GTA_type"/>
    <property type="match status" value="1"/>
</dbReference>
<feature type="domain" description="Glycosyltransferase 2-like" evidence="1">
    <location>
        <begin position="7"/>
        <end position="139"/>
    </location>
</feature>
<keyword evidence="3" id="KW-1185">Reference proteome</keyword>
<dbReference type="GO" id="GO:0008417">
    <property type="term" value="F:fucosyltransferase activity"/>
    <property type="evidence" value="ECO:0007669"/>
    <property type="project" value="TreeGrafter"/>
</dbReference>
<dbReference type="Gene3D" id="3.90.550.10">
    <property type="entry name" value="Spore Coat Polysaccharide Biosynthesis Protein SpsA, Chain A"/>
    <property type="match status" value="1"/>
</dbReference>
<evidence type="ECO:0000313" key="3">
    <source>
        <dbReference type="Proteomes" id="UP000192472"/>
    </source>
</evidence>
<protein>
    <submittedName>
        <fullName evidence="2">Glycosyltransferase, GT2 family</fullName>
    </submittedName>
</protein>
<evidence type="ECO:0000259" key="1">
    <source>
        <dbReference type="Pfam" id="PF00535"/>
    </source>
</evidence>
<name>A0A1W2GPN9_REIFA</name>
<dbReference type="SUPFAM" id="SSF53448">
    <property type="entry name" value="Nucleotide-diphospho-sugar transferases"/>
    <property type="match status" value="1"/>
</dbReference>
<reference evidence="2 3" key="1">
    <citation type="submission" date="2017-04" db="EMBL/GenBank/DDBJ databases">
        <authorList>
            <person name="Afonso C.L."/>
            <person name="Miller P.J."/>
            <person name="Scott M.A."/>
            <person name="Spackman E."/>
            <person name="Goraichik I."/>
            <person name="Dimitrov K.M."/>
            <person name="Suarez D.L."/>
            <person name="Swayne D.E."/>
        </authorList>
    </citation>
    <scope>NUCLEOTIDE SEQUENCE [LARGE SCALE GENOMIC DNA]</scope>
    <source>
        <strain evidence="2 3">DSM 26133</strain>
    </source>
</reference>
<keyword evidence="2" id="KW-0808">Transferase</keyword>
<dbReference type="Pfam" id="PF00535">
    <property type="entry name" value="Glycos_transf_2"/>
    <property type="match status" value="1"/>
</dbReference>
<dbReference type="EMBL" id="FWYF01000005">
    <property type="protein sequence ID" value="SMD38623.1"/>
    <property type="molecule type" value="Genomic_DNA"/>
</dbReference>
<dbReference type="Proteomes" id="UP000192472">
    <property type="component" value="Unassembled WGS sequence"/>
</dbReference>
<proteinExistence type="predicted"/>
<dbReference type="InterPro" id="IPR029044">
    <property type="entry name" value="Nucleotide-diphossugar_trans"/>
</dbReference>
<accession>A0A1W2GPN9</accession>
<dbReference type="STRING" id="692418.SAMN04488029_3837"/>
<sequence>MSRSFISIILPYFNAKQTLARSIQSVLQQTLIDFELILINNNSTDNSLEIASHFATQDSRIQLLSENQQGVVFAANTGIKAASGKYIARMDADDVAHPERLERQLHHLESNPEISISATQVNYQTEHQELHDFSHFVDWNNELNSWGDIYQNRFVEFPLVNPTLMFRQSTFDSAGYLDEGDFPEDYEWFLRAIEKGHKIEKLPVRLLDWYDSSSRLTRTDRRYANEAFFAIKTNYLARHLLSLSQNKVWIWGAGKLGYKRSQLLLNHGVEIRGYIDIKKGKQLGNYPCVHFKDIELKSQPFIISYITNRDRRDEVRAFLDQKGYKEGLNYIIAG</sequence>
<dbReference type="InterPro" id="IPR001173">
    <property type="entry name" value="Glyco_trans_2-like"/>
</dbReference>
<evidence type="ECO:0000313" key="2">
    <source>
        <dbReference type="EMBL" id="SMD38623.1"/>
    </source>
</evidence>
<dbReference type="RefSeq" id="WP_176214847.1">
    <property type="nucleotide sequence ID" value="NZ_FWYF01000005.1"/>
</dbReference>